<dbReference type="EMBL" id="LGUV01000234">
    <property type="protein sequence ID" value="KOG50013.1"/>
    <property type="molecule type" value="Genomic_DNA"/>
</dbReference>
<dbReference type="Gene3D" id="3.30.565.10">
    <property type="entry name" value="Histidine kinase-like ATPase, C-terminal domain"/>
    <property type="match status" value="1"/>
</dbReference>
<comment type="caution">
    <text evidence="3">The sequence shown here is derived from an EMBL/GenBank/DDBJ whole genome shotgun (WGS) entry which is preliminary data.</text>
</comment>
<dbReference type="InterPro" id="IPR036890">
    <property type="entry name" value="HATPase_C_sf"/>
</dbReference>
<keyword evidence="1" id="KW-0418">Kinase</keyword>
<dbReference type="OrthoDB" id="5184679at2"/>
<dbReference type="Pfam" id="PF13581">
    <property type="entry name" value="HATPase_c_2"/>
    <property type="match status" value="1"/>
</dbReference>
<dbReference type="InterPro" id="IPR003594">
    <property type="entry name" value="HATPase_dom"/>
</dbReference>
<reference evidence="4" key="1">
    <citation type="submission" date="2015-07" db="EMBL/GenBank/DDBJ databases">
        <authorList>
            <consortium name="Consortium for Microbial Forensics and Genomics (microFORGE)"/>
            <person name="Knight B.M."/>
            <person name="Roberts D.P."/>
            <person name="Lin D."/>
            <person name="Hari K."/>
            <person name="Fletcher J."/>
            <person name="Melcher U."/>
            <person name="Blagden T."/>
            <person name="Winegar R.A."/>
        </authorList>
    </citation>
    <scope>NUCLEOTIDE SEQUENCE [LARGE SCALE GENOMIC DNA]</scope>
    <source>
        <strain evidence="4">NRRL B-1447</strain>
    </source>
</reference>
<dbReference type="PANTHER" id="PTHR35526">
    <property type="entry name" value="ANTI-SIGMA-F FACTOR RSBW-RELATED"/>
    <property type="match status" value="1"/>
</dbReference>
<keyword evidence="1" id="KW-0808">Transferase</keyword>
<organism evidence="3 4">
    <name type="scientific">Streptomyces virginiae</name>
    <name type="common">Streptomyces cinnamonensis</name>
    <dbReference type="NCBI Taxonomy" id="1961"/>
    <lineage>
        <taxon>Bacteria</taxon>
        <taxon>Bacillati</taxon>
        <taxon>Actinomycetota</taxon>
        <taxon>Actinomycetes</taxon>
        <taxon>Kitasatosporales</taxon>
        <taxon>Streptomycetaceae</taxon>
        <taxon>Streptomyces</taxon>
    </lineage>
</organism>
<dbReference type="AlphaFoldDB" id="A0A0L8MI10"/>
<dbReference type="RefSeq" id="WP_030389292.1">
    <property type="nucleotide sequence ID" value="NZ_LGUV01000234.1"/>
</dbReference>
<evidence type="ECO:0000313" key="3">
    <source>
        <dbReference type="EMBL" id="KOG50013.1"/>
    </source>
</evidence>
<dbReference type="InterPro" id="IPR050267">
    <property type="entry name" value="Anti-sigma-factor_SerPK"/>
</dbReference>
<feature type="domain" description="Histidine kinase/HSP90-like ATPase" evidence="2">
    <location>
        <begin position="9"/>
        <end position="116"/>
    </location>
</feature>
<dbReference type="Proteomes" id="UP000037084">
    <property type="component" value="Unassembled WGS sequence"/>
</dbReference>
<evidence type="ECO:0000256" key="1">
    <source>
        <dbReference type="ARBA" id="ARBA00022527"/>
    </source>
</evidence>
<protein>
    <recommendedName>
        <fullName evidence="2">Histidine kinase/HSP90-like ATPase domain-containing protein</fullName>
    </recommendedName>
</protein>
<gene>
    <name evidence="3" type="ORF">ADK75_18955</name>
</gene>
<dbReference type="CDD" id="cd16936">
    <property type="entry name" value="HATPase_RsbW-like"/>
    <property type="match status" value="1"/>
</dbReference>
<evidence type="ECO:0000259" key="2">
    <source>
        <dbReference type="Pfam" id="PF13581"/>
    </source>
</evidence>
<dbReference type="PATRIC" id="fig|1961.12.peg.4306"/>
<evidence type="ECO:0000313" key="4">
    <source>
        <dbReference type="Proteomes" id="UP000037084"/>
    </source>
</evidence>
<keyword evidence="1" id="KW-0723">Serine/threonine-protein kinase</keyword>
<name>A0A0L8MI10_STRVG</name>
<proteinExistence type="predicted"/>
<dbReference type="GO" id="GO:0004674">
    <property type="term" value="F:protein serine/threonine kinase activity"/>
    <property type="evidence" value="ECO:0007669"/>
    <property type="project" value="UniProtKB-KW"/>
</dbReference>
<accession>A0A0L8MI10</accession>
<dbReference type="PANTHER" id="PTHR35526:SF3">
    <property type="entry name" value="ANTI-SIGMA-F FACTOR RSBW"/>
    <property type="match status" value="1"/>
</dbReference>
<dbReference type="SUPFAM" id="SSF55874">
    <property type="entry name" value="ATPase domain of HSP90 chaperone/DNA topoisomerase II/histidine kinase"/>
    <property type="match status" value="1"/>
</dbReference>
<sequence>MLVLDSSRTNTALARRAARRFLQASCPWADVNDVLLVVSELLGNAVRHTEGAWLLRMSCRREGLVVEVHDSSRTLPAPRPGDPENGGGFGWGIVQQLASSVTVRPHRAGKSVQAVWYPALQAQAA</sequence>